<evidence type="ECO:0000259" key="4">
    <source>
        <dbReference type="PROSITE" id="PS51031"/>
    </source>
</evidence>
<dbReference type="Proteomes" id="UP000095300">
    <property type="component" value="Unassembled WGS sequence"/>
</dbReference>
<sequence length="452" mass="52109">MNNFTTERNNFTLERNNCRRKLILMVKQHPILWNKTQENYNRNRPLKMHTWKQISEVLGISVEKIRRTWENLRDQYRRDLKREMKYGFKSKWRFFKDMDFIREMVTCKGQVNELTDSDSENENNEVQQYSNYSFENIANMPEATQMPNTIPVTNSNNFQPIILTKQWQSGNNMHDEAHPQEDFSFPTSPNANSPFHRISQEIPLHSQMYADVTAKNFNSARDMTNPPEMAKKEADSDVEIEAEYMIPQMDLQSKQNVSLNSRPKQYAALTPSRSNVGFHQEPLVTTTNLQRPKVVIEASCSSNTMLKNNPSADIVNPMELIALLAKREPQTDSDVEIEAETLRTPKTTPSTPSHASTMARQHQQEAQVSTSGIKRPVITVEDASPLEAPACSSATNRRKKSNESADLEAKDEDYYFVMSLLPSIRQIPRNRKFALRIGIMNLIAKDLEEVCK</sequence>
<dbReference type="SMART" id="SM00595">
    <property type="entry name" value="MADF"/>
    <property type="match status" value="1"/>
</dbReference>
<name>A0A1I8PXA7_STOCA</name>
<evidence type="ECO:0000256" key="1">
    <source>
        <dbReference type="PROSITE-ProRule" id="PRU00371"/>
    </source>
</evidence>
<keyword evidence="6" id="KW-1185">Reference proteome</keyword>
<keyword evidence="1" id="KW-0539">Nucleus</keyword>
<dbReference type="EnsemblMetazoa" id="SCAU011977-RA">
    <property type="protein sequence ID" value="SCAU011977-PA"/>
    <property type="gene ID" value="SCAU011977"/>
</dbReference>
<dbReference type="AlphaFoldDB" id="A0A1I8PXA7"/>
<feature type="domain" description="BESS" evidence="4">
    <location>
        <begin position="410"/>
        <end position="449"/>
    </location>
</feature>
<dbReference type="InterPro" id="IPR039353">
    <property type="entry name" value="TF_Adf1"/>
</dbReference>
<dbReference type="InterPro" id="IPR006578">
    <property type="entry name" value="MADF-dom"/>
</dbReference>
<feature type="region of interest" description="Disordered" evidence="2">
    <location>
        <begin position="384"/>
        <end position="406"/>
    </location>
</feature>
<dbReference type="InterPro" id="IPR004210">
    <property type="entry name" value="BESS_motif"/>
</dbReference>
<feature type="domain" description="MADF" evidence="3">
    <location>
        <begin position="21"/>
        <end position="106"/>
    </location>
</feature>
<evidence type="ECO:0000259" key="3">
    <source>
        <dbReference type="PROSITE" id="PS51029"/>
    </source>
</evidence>
<evidence type="ECO:0008006" key="7">
    <source>
        <dbReference type="Google" id="ProtNLM"/>
    </source>
</evidence>
<proteinExistence type="predicted"/>
<dbReference type="KEGG" id="scac:106093641"/>
<evidence type="ECO:0000313" key="5">
    <source>
        <dbReference type="EnsemblMetazoa" id="SCAU011977-PA"/>
    </source>
</evidence>
<dbReference type="Pfam" id="PF02944">
    <property type="entry name" value="BESS"/>
    <property type="match status" value="1"/>
</dbReference>
<evidence type="ECO:0000313" key="6">
    <source>
        <dbReference type="Proteomes" id="UP000095300"/>
    </source>
</evidence>
<dbReference type="OrthoDB" id="6433782at2759"/>
<dbReference type="GO" id="GO:0005634">
    <property type="term" value="C:nucleus"/>
    <property type="evidence" value="ECO:0007669"/>
    <property type="project" value="UniProtKB-SubCell"/>
</dbReference>
<dbReference type="PROSITE" id="PS51031">
    <property type="entry name" value="BESS"/>
    <property type="match status" value="1"/>
</dbReference>
<dbReference type="GO" id="GO:0003677">
    <property type="term" value="F:DNA binding"/>
    <property type="evidence" value="ECO:0007669"/>
    <property type="project" value="InterPro"/>
</dbReference>
<comment type="subcellular location">
    <subcellularLocation>
        <location evidence="1">Nucleus</location>
    </subcellularLocation>
</comment>
<accession>A0A1I8PXA7</accession>
<gene>
    <name evidence="5" type="primary">106093641</name>
</gene>
<dbReference type="PANTHER" id="PTHR12243">
    <property type="entry name" value="MADF DOMAIN TRANSCRIPTION FACTOR"/>
    <property type="match status" value="1"/>
</dbReference>
<dbReference type="Pfam" id="PF10545">
    <property type="entry name" value="MADF_DNA_bdg"/>
    <property type="match status" value="1"/>
</dbReference>
<evidence type="ECO:0000256" key="2">
    <source>
        <dbReference type="SAM" id="MobiDB-lite"/>
    </source>
</evidence>
<protein>
    <recommendedName>
        <fullName evidence="7">MADF domain-containing protein</fullName>
    </recommendedName>
</protein>
<dbReference type="PANTHER" id="PTHR12243:SF67">
    <property type="entry name" value="COREPRESSOR OF PANGOLIN, ISOFORM A-RELATED"/>
    <property type="match status" value="1"/>
</dbReference>
<dbReference type="VEuPathDB" id="VectorBase:SCAU011977"/>
<reference evidence="5" key="1">
    <citation type="submission" date="2020-05" db="UniProtKB">
        <authorList>
            <consortium name="EnsemblMetazoa"/>
        </authorList>
    </citation>
    <scope>IDENTIFICATION</scope>
    <source>
        <strain evidence="5">USDA</strain>
    </source>
</reference>
<organism evidence="5 6">
    <name type="scientific">Stomoxys calcitrans</name>
    <name type="common">Stable fly</name>
    <name type="synonym">Conops calcitrans</name>
    <dbReference type="NCBI Taxonomy" id="35570"/>
    <lineage>
        <taxon>Eukaryota</taxon>
        <taxon>Metazoa</taxon>
        <taxon>Ecdysozoa</taxon>
        <taxon>Arthropoda</taxon>
        <taxon>Hexapoda</taxon>
        <taxon>Insecta</taxon>
        <taxon>Pterygota</taxon>
        <taxon>Neoptera</taxon>
        <taxon>Endopterygota</taxon>
        <taxon>Diptera</taxon>
        <taxon>Brachycera</taxon>
        <taxon>Muscomorpha</taxon>
        <taxon>Muscoidea</taxon>
        <taxon>Muscidae</taxon>
        <taxon>Stomoxys</taxon>
    </lineage>
</organism>
<dbReference type="PROSITE" id="PS51029">
    <property type="entry name" value="MADF"/>
    <property type="match status" value="1"/>
</dbReference>